<gene>
    <name evidence="2" type="ORF">Rhal01_02897</name>
</gene>
<dbReference type="RefSeq" id="WP_346189335.1">
    <property type="nucleotide sequence ID" value="NZ_BAABRL010000009.1"/>
</dbReference>
<evidence type="ECO:0000256" key="1">
    <source>
        <dbReference type="SAM" id="Phobius"/>
    </source>
</evidence>
<reference evidence="2 3" key="1">
    <citation type="submission" date="2024-02" db="EMBL/GenBank/DDBJ databases">
        <title>Rubritalea halochordaticola NBRC 107102.</title>
        <authorList>
            <person name="Ichikawa N."/>
            <person name="Katano-Makiyama Y."/>
            <person name="Hidaka K."/>
        </authorList>
    </citation>
    <scope>NUCLEOTIDE SEQUENCE [LARGE SCALE GENOMIC DNA]</scope>
    <source>
        <strain evidence="2 3">NBRC 107102</strain>
    </source>
</reference>
<evidence type="ECO:0000313" key="3">
    <source>
        <dbReference type="Proteomes" id="UP001424741"/>
    </source>
</evidence>
<keyword evidence="1" id="KW-0472">Membrane</keyword>
<dbReference type="EMBL" id="BAABRL010000009">
    <property type="protein sequence ID" value="GAA5496712.1"/>
    <property type="molecule type" value="Genomic_DNA"/>
</dbReference>
<evidence type="ECO:0008006" key="4">
    <source>
        <dbReference type="Google" id="ProtNLM"/>
    </source>
</evidence>
<sequence>MSTLSEFAQLPVLAEMSFQLKSIFTIVHVVGIILLFMGFAYGLKSWNKGAAIAHGLGLLIVLITGMGMVGSDFRPWVFVKLGVWLALGGALVLVKRKVLPESLNWIIIIALGALALWTVYYGRFTVSFLQ</sequence>
<comment type="caution">
    <text evidence="2">The sequence shown here is derived from an EMBL/GenBank/DDBJ whole genome shotgun (WGS) entry which is preliminary data.</text>
</comment>
<organism evidence="2 3">
    <name type="scientific">Rubritalea halochordaticola</name>
    <dbReference type="NCBI Taxonomy" id="714537"/>
    <lineage>
        <taxon>Bacteria</taxon>
        <taxon>Pseudomonadati</taxon>
        <taxon>Verrucomicrobiota</taxon>
        <taxon>Verrucomicrobiia</taxon>
        <taxon>Verrucomicrobiales</taxon>
        <taxon>Rubritaleaceae</taxon>
        <taxon>Rubritalea</taxon>
    </lineage>
</organism>
<feature type="transmembrane region" description="Helical" evidence="1">
    <location>
        <begin position="103"/>
        <end position="122"/>
    </location>
</feature>
<evidence type="ECO:0000313" key="2">
    <source>
        <dbReference type="EMBL" id="GAA5496712.1"/>
    </source>
</evidence>
<proteinExistence type="predicted"/>
<dbReference type="Proteomes" id="UP001424741">
    <property type="component" value="Unassembled WGS sequence"/>
</dbReference>
<keyword evidence="1" id="KW-1133">Transmembrane helix</keyword>
<feature type="transmembrane region" description="Helical" evidence="1">
    <location>
        <begin position="20"/>
        <end position="43"/>
    </location>
</feature>
<accession>A0ABP9V5T2</accession>
<protein>
    <recommendedName>
        <fullName evidence="4">DUF2339 domain-containing protein</fullName>
    </recommendedName>
</protein>
<feature type="transmembrane region" description="Helical" evidence="1">
    <location>
        <begin position="50"/>
        <end position="70"/>
    </location>
</feature>
<name>A0ABP9V5T2_9BACT</name>
<feature type="transmembrane region" description="Helical" evidence="1">
    <location>
        <begin position="76"/>
        <end position="94"/>
    </location>
</feature>
<keyword evidence="1" id="KW-0812">Transmembrane</keyword>
<keyword evidence="3" id="KW-1185">Reference proteome</keyword>